<dbReference type="InterPro" id="IPR014001">
    <property type="entry name" value="Helicase_ATP-bd"/>
</dbReference>
<dbReference type="SMART" id="SM00487">
    <property type="entry name" value="DEXDc"/>
    <property type="match status" value="1"/>
</dbReference>
<comment type="caution">
    <text evidence="4">The sequence shown here is derived from an EMBL/GenBank/DDBJ whole genome shotgun (WGS) entry which is preliminary data.</text>
</comment>
<dbReference type="InterPro" id="IPR038718">
    <property type="entry name" value="SNF2-like_sf"/>
</dbReference>
<evidence type="ECO:0000256" key="1">
    <source>
        <dbReference type="ARBA" id="ARBA00022801"/>
    </source>
</evidence>
<dbReference type="PROSITE" id="PS51194">
    <property type="entry name" value="HELICASE_CTER"/>
    <property type="match status" value="1"/>
</dbReference>
<dbReference type="Pfam" id="PF00271">
    <property type="entry name" value="Helicase_C"/>
    <property type="match status" value="1"/>
</dbReference>
<dbReference type="InterPro" id="IPR022138">
    <property type="entry name" value="DUF3670"/>
</dbReference>
<dbReference type="CDD" id="cd18793">
    <property type="entry name" value="SF2_C_SNF"/>
    <property type="match status" value="1"/>
</dbReference>
<dbReference type="SUPFAM" id="SSF52540">
    <property type="entry name" value="P-loop containing nucleoside triphosphate hydrolases"/>
    <property type="match status" value="2"/>
</dbReference>
<organism evidence="4 5">
    <name type="scientific">Gaiella occulta</name>
    <dbReference type="NCBI Taxonomy" id="1002870"/>
    <lineage>
        <taxon>Bacteria</taxon>
        <taxon>Bacillati</taxon>
        <taxon>Actinomycetota</taxon>
        <taxon>Thermoleophilia</taxon>
        <taxon>Gaiellales</taxon>
        <taxon>Gaiellaceae</taxon>
        <taxon>Gaiella</taxon>
    </lineage>
</organism>
<dbReference type="Pfam" id="PF12419">
    <property type="entry name" value="DUF3670"/>
    <property type="match status" value="1"/>
</dbReference>
<keyword evidence="1" id="KW-0378">Hydrolase</keyword>
<dbReference type="RefSeq" id="WP_114796467.1">
    <property type="nucleotide sequence ID" value="NZ_QQZY01000004.1"/>
</dbReference>
<dbReference type="GO" id="GO:0016787">
    <property type="term" value="F:hydrolase activity"/>
    <property type="evidence" value="ECO:0007669"/>
    <property type="project" value="UniProtKB-KW"/>
</dbReference>
<gene>
    <name evidence="4" type="ORF">Gocc_2054</name>
</gene>
<dbReference type="PROSITE" id="PS51192">
    <property type="entry name" value="HELICASE_ATP_BIND_1"/>
    <property type="match status" value="1"/>
</dbReference>
<dbReference type="Proteomes" id="UP000254134">
    <property type="component" value="Unassembled WGS sequence"/>
</dbReference>
<dbReference type="Pfam" id="PF00176">
    <property type="entry name" value="SNF2-rel_dom"/>
    <property type="match status" value="1"/>
</dbReference>
<dbReference type="InterPro" id="IPR049730">
    <property type="entry name" value="SNF2/RAD54-like_C"/>
</dbReference>
<dbReference type="InterPro" id="IPR027417">
    <property type="entry name" value="P-loop_NTPase"/>
</dbReference>
<reference evidence="5" key="2">
    <citation type="journal article" date="2019" name="MicrobiologyOpen">
        <title>High-quality draft genome sequence of Gaiella occulta isolated from a 150 meter deep mineral water borehole and comparison with the genome sequences of other deep-branching lineages of the phylum Actinobacteria.</title>
        <authorList>
            <person name="Severino R."/>
            <person name="Froufe H.J.C."/>
            <person name="Barroso C."/>
            <person name="Albuquerque L."/>
            <person name="Lobo-da-Cunha A."/>
            <person name="da Costa M.S."/>
            <person name="Egas C."/>
        </authorList>
    </citation>
    <scope>NUCLEOTIDE SEQUENCE [LARGE SCALE GENOMIC DNA]</scope>
    <source>
        <strain evidence="5">F2-233</strain>
    </source>
</reference>
<protein>
    <submittedName>
        <fullName evidence="4">SNF2-type protein</fullName>
    </submittedName>
</protein>
<dbReference type="InterPro" id="IPR001650">
    <property type="entry name" value="Helicase_C-like"/>
</dbReference>
<dbReference type="InterPro" id="IPR000330">
    <property type="entry name" value="SNF2_N"/>
</dbReference>
<dbReference type="GO" id="GO:0005524">
    <property type="term" value="F:ATP binding"/>
    <property type="evidence" value="ECO:0007669"/>
    <property type="project" value="InterPro"/>
</dbReference>
<dbReference type="EMBL" id="QQZY01000004">
    <property type="protein sequence ID" value="RDI74478.1"/>
    <property type="molecule type" value="Genomic_DNA"/>
</dbReference>
<dbReference type="PANTHER" id="PTHR10799">
    <property type="entry name" value="SNF2/RAD54 HELICASE FAMILY"/>
    <property type="match status" value="1"/>
</dbReference>
<dbReference type="SMART" id="SM00490">
    <property type="entry name" value="HELICc"/>
    <property type="match status" value="1"/>
</dbReference>
<accession>A0A7M2YYD3</accession>
<name>A0A7M2YYD3_9ACTN</name>
<evidence type="ECO:0000313" key="4">
    <source>
        <dbReference type="EMBL" id="RDI74478.1"/>
    </source>
</evidence>
<feature type="domain" description="Helicase ATP-binding" evidence="2">
    <location>
        <begin position="502"/>
        <end position="667"/>
    </location>
</feature>
<evidence type="ECO:0000313" key="5">
    <source>
        <dbReference type="Proteomes" id="UP000254134"/>
    </source>
</evidence>
<feature type="domain" description="Helicase C-terminal" evidence="3">
    <location>
        <begin position="791"/>
        <end position="949"/>
    </location>
</feature>
<proteinExistence type="predicted"/>
<evidence type="ECO:0000259" key="3">
    <source>
        <dbReference type="PROSITE" id="PS51194"/>
    </source>
</evidence>
<dbReference type="Gene3D" id="3.40.50.10810">
    <property type="entry name" value="Tandem AAA-ATPase domain"/>
    <property type="match status" value="1"/>
</dbReference>
<reference evidence="4 5" key="1">
    <citation type="submission" date="2018-07" db="EMBL/GenBank/DDBJ databases">
        <title>High-quality-draft genome sequence of Gaiella occulta.</title>
        <authorList>
            <person name="Severino R."/>
            <person name="Froufe H.J.C."/>
            <person name="Rainey F.A."/>
            <person name="Barroso C."/>
            <person name="Albuquerque L."/>
            <person name="Lobo-Da-Cunha A."/>
            <person name="Da Costa M.S."/>
            <person name="Egas C."/>
        </authorList>
    </citation>
    <scope>NUCLEOTIDE SEQUENCE [LARGE SCALE GENOMIC DNA]</scope>
    <source>
        <strain evidence="4 5">F2-233</strain>
    </source>
</reference>
<sequence length="969" mass="105372">MSTPEPTIPDAAPALAAFELLWQQDATAYAFARAADGSLSAGHLHVGMPAVADLAHLGHSVTARRVALHELLRLADSPPDGLELGDTARATFAVVEIARRSVAEGLVHPQLQHAGGAWLAFWGATLDASVQAALAAVASALPAVCADPFDGDPAAAVHDLYACAVDQIARDRLRSAGVRLGRRHGRGRPSAVELFLDGLAAPDPELAPHSGYAALERRLSAWVDRGLAGRTQAPWTLALRLDERDDHALALELWLQAADDPTLGLPASMLWEDGDEVFSFLRAGDPRRLLQRRLAEIEPILAAGGIGFDLERPADAALDEDAVRYFLREAKPQLDELGVPVLLPTGWVRSSSPLRVNLSAGSEGPRRSSGLLSRDALASFAWQLAIGDTLVSEEELRELAAAKEPLIRVGGRWHALRQTDVDRALRFLERRRSAGGIVDLVRAVSGVETDEAGLELGEVFLDATLAALLQGGDERRFDPLPTPAGMTLALFPFQERGHGWLRLLGDLGIGAILADDMGLGKTVQAIAMLLSEREEHGAGAVGPTLVVCPMSVTRQWAREIARFAPSLRVHVHHGTGRLAGPALVAAAQASDVVVTSYDVATRDVDDLAQVDWDRLLLDEAQDVKNPATRRARALRRLPARRKLAMTGTPIENNLGELWALMDIVNPGLLGSRDRFERTFARPIELAGDERALERLRAVVGPFILRRPKDAPEVELELPRITVAKQRCRLTVEQAGLYRATVDRWMPRIEEHERSFGRRGAVLAMLSQLKQVCNHPELIVATGQPLDGRSGKLERLVELLRAVPHGDKALVFTQYPGFDRLAPHLAERLGRGVGFFHGGLGARRREELVESFGRDDGPAVLVISIRAGGRGLNLPMANHVFHFDRWWNPAVEQQATDRAYRFGQRKDVFVHSLICTATLEERIDELLESKRELAAKVIAGRSEDWLGELDLDAIRAAVALAPDAVEEAAA</sequence>
<dbReference type="OrthoDB" id="9760715at2"/>
<dbReference type="AlphaFoldDB" id="A0A7M2YYD3"/>
<keyword evidence="5" id="KW-1185">Reference proteome</keyword>
<dbReference type="Gene3D" id="3.40.50.300">
    <property type="entry name" value="P-loop containing nucleotide triphosphate hydrolases"/>
    <property type="match status" value="1"/>
</dbReference>
<evidence type="ECO:0000259" key="2">
    <source>
        <dbReference type="PROSITE" id="PS51192"/>
    </source>
</evidence>